<dbReference type="InterPro" id="IPR050898">
    <property type="entry name" value="Plant_acyltransferase"/>
</dbReference>
<dbReference type="PANTHER" id="PTHR31147:SF36">
    <property type="entry name" value="OS01G0615200 PROTEIN"/>
    <property type="match status" value="1"/>
</dbReference>
<dbReference type="STRING" id="4533.J3L1W0"/>
<dbReference type="Gene3D" id="3.30.559.10">
    <property type="entry name" value="Chloramphenicol acetyltransferase-like domain"/>
    <property type="match status" value="3"/>
</dbReference>
<protein>
    <recommendedName>
        <fullName evidence="4">3'-N-debenzoyl-2'-deoxytaxol N-benzoyltransferase</fullName>
    </recommendedName>
</protein>
<organism evidence="2">
    <name type="scientific">Oryza brachyantha</name>
    <name type="common">malo sina</name>
    <dbReference type="NCBI Taxonomy" id="4533"/>
    <lineage>
        <taxon>Eukaryota</taxon>
        <taxon>Viridiplantae</taxon>
        <taxon>Streptophyta</taxon>
        <taxon>Embryophyta</taxon>
        <taxon>Tracheophyta</taxon>
        <taxon>Spermatophyta</taxon>
        <taxon>Magnoliopsida</taxon>
        <taxon>Liliopsida</taxon>
        <taxon>Poales</taxon>
        <taxon>Poaceae</taxon>
        <taxon>BOP clade</taxon>
        <taxon>Oryzoideae</taxon>
        <taxon>Oryzeae</taxon>
        <taxon>Oryzinae</taxon>
        <taxon>Oryza</taxon>
    </lineage>
</organism>
<evidence type="ECO:0000313" key="3">
    <source>
        <dbReference type="Proteomes" id="UP000006038"/>
    </source>
</evidence>
<dbReference type="Proteomes" id="UP000006038">
    <property type="component" value="Chromosome 1"/>
</dbReference>
<accession>J3L1W0</accession>
<dbReference type="Pfam" id="PF02458">
    <property type="entry name" value="Transferase"/>
    <property type="match status" value="1"/>
</dbReference>
<evidence type="ECO:0000313" key="2">
    <source>
        <dbReference type="EnsemblPlants" id="OB01G32160.1"/>
    </source>
</evidence>
<dbReference type="InterPro" id="IPR023213">
    <property type="entry name" value="CAT-like_dom_sf"/>
</dbReference>
<evidence type="ECO:0000256" key="1">
    <source>
        <dbReference type="ARBA" id="ARBA00009861"/>
    </source>
</evidence>
<proteinExistence type="inferred from homology"/>
<dbReference type="HOGENOM" id="CLU_014546_4_1_1"/>
<dbReference type="PANTHER" id="PTHR31147">
    <property type="entry name" value="ACYL TRANSFERASE 4"/>
    <property type="match status" value="1"/>
</dbReference>
<dbReference type="EnsemblPlants" id="OB01G32160.1">
    <property type="protein sequence ID" value="OB01G32160.1"/>
    <property type="gene ID" value="OB01G32160"/>
</dbReference>
<name>J3L1W0_ORYBR</name>
<sequence>MRDGFARALVPYYPVAGRIAEPAPGNVLVDCTGEGVWFVEATASCALADVNNLERPLLIAKEHLLPRPPPEEKLEDLILMAQVTKFTCGGFAVGICFSHLVFDGQGAAQFLKAAGEMARGAPAPSVAPVWDRDAIPDPPKPPPRGPPPSFTAFNFVTQVVEISPESIARIKEDFRASTGEACSTFDAVTAVVFKCRAVAMALPDDAEAKEALAVRFTDWLRGGAKDDHYNVPLDYGTVTVSDWSRVGFNEVDYGFGEPGDVFTLNDDVNIVASVIYLRPPAPKRGIRLMLRCVEEPHAAAFADELAKFA</sequence>
<evidence type="ECO:0008006" key="4">
    <source>
        <dbReference type="Google" id="ProtNLM"/>
    </source>
</evidence>
<dbReference type="Gramene" id="OB01G32160.1">
    <property type="protein sequence ID" value="OB01G32160.1"/>
    <property type="gene ID" value="OB01G32160"/>
</dbReference>
<comment type="similarity">
    <text evidence="1">Belongs to the plant acyltransferase family.</text>
</comment>
<reference evidence="2" key="2">
    <citation type="submission" date="2013-04" db="UniProtKB">
        <authorList>
            <consortium name="EnsemblPlants"/>
        </authorList>
    </citation>
    <scope>IDENTIFICATION</scope>
</reference>
<reference evidence="2" key="1">
    <citation type="journal article" date="2013" name="Nat. Commun.">
        <title>Whole-genome sequencing of Oryza brachyantha reveals mechanisms underlying Oryza genome evolution.</title>
        <authorList>
            <person name="Chen J."/>
            <person name="Huang Q."/>
            <person name="Gao D."/>
            <person name="Wang J."/>
            <person name="Lang Y."/>
            <person name="Liu T."/>
            <person name="Li B."/>
            <person name="Bai Z."/>
            <person name="Luis Goicoechea J."/>
            <person name="Liang C."/>
            <person name="Chen C."/>
            <person name="Zhang W."/>
            <person name="Sun S."/>
            <person name="Liao Y."/>
            <person name="Zhang X."/>
            <person name="Yang L."/>
            <person name="Song C."/>
            <person name="Wang M."/>
            <person name="Shi J."/>
            <person name="Liu G."/>
            <person name="Liu J."/>
            <person name="Zhou H."/>
            <person name="Zhou W."/>
            <person name="Yu Q."/>
            <person name="An N."/>
            <person name="Chen Y."/>
            <person name="Cai Q."/>
            <person name="Wang B."/>
            <person name="Liu B."/>
            <person name="Min J."/>
            <person name="Huang Y."/>
            <person name="Wu H."/>
            <person name="Li Z."/>
            <person name="Zhang Y."/>
            <person name="Yin Y."/>
            <person name="Song W."/>
            <person name="Jiang J."/>
            <person name="Jackson S.A."/>
            <person name="Wing R.A."/>
            <person name="Wang J."/>
            <person name="Chen M."/>
        </authorList>
    </citation>
    <scope>NUCLEOTIDE SEQUENCE [LARGE SCALE GENOMIC DNA]</scope>
    <source>
        <strain evidence="2">cv. IRGC 101232</strain>
    </source>
</reference>
<dbReference type="AlphaFoldDB" id="J3L1W0"/>
<dbReference type="OMA" id="REAGQEC"/>
<keyword evidence="3" id="KW-1185">Reference proteome</keyword>
<dbReference type="GO" id="GO:0050734">
    <property type="term" value="F:hydroxycinnamoyltransferase activity"/>
    <property type="evidence" value="ECO:0007669"/>
    <property type="project" value="UniProtKB-ARBA"/>
</dbReference>
<dbReference type="eggNOG" id="ENOG502R6SU">
    <property type="taxonomic scope" value="Eukaryota"/>
</dbReference>